<keyword evidence="11" id="KW-1185">Reference proteome</keyword>
<dbReference type="InterPro" id="IPR051018">
    <property type="entry name" value="Bacteriophage_GH24"/>
</dbReference>
<dbReference type="PANTHER" id="PTHR38107:SF3">
    <property type="entry name" value="LYSOZYME RRRD-RELATED"/>
    <property type="match status" value="1"/>
</dbReference>
<keyword evidence="9" id="KW-0812">Transmembrane</keyword>
<name>C6XLA1_HIRBI</name>
<feature type="transmembrane region" description="Helical" evidence="9">
    <location>
        <begin position="531"/>
        <end position="551"/>
    </location>
</feature>
<evidence type="ECO:0000256" key="9">
    <source>
        <dbReference type="SAM" id="Phobius"/>
    </source>
</evidence>
<dbReference type="Pfam" id="PF00959">
    <property type="entry name" value="Phage_lysozyme"/>
    <property type="match status" value="1"/>
</dbReference>
<dbReference type="GO" id="GO:0009253">
    <property type="term" value="P:peptidoglycan catabolic process"/>
    <property type="evidence" value="ECO:0007669"/>
    <property type="project" value="InterPro"/>
</dbReference>
<dbReference type="OrthoDB" id="5327667at2"/>
<evidence type="ECO:0000256" key="2">
    <source>
        <dbReference type="ARBA" id="ARBA00022529"/>
    </source>
</evidence>
<dbReference type="GO" id="GO:0042742">
    <property type="term" value="P:defense response to bacterium"/>
    <property type="evidence" value="ECO:0007669"/>
    <property type="project" value="UniProtKB-KW"/>
</dbReference>
<keyword evidence="3 7" id="KW-0081">Bacteriolytic enzyme</keyword>
<evidence type="ECO:0000256" key="7">
    <source>
        <dbReference type="RuleBase" id="RU003788"/>
    </source>
</evidence>
<evidence type="ECO:0000313" key="11">
    <source>
        <dbReference type="Proteomes" id="UP000002745"/>
    </source>
</evidence>
<gene>
    <name evidence="10" type="ordered locus">Hbal_2017</name>
</gene>
<dbReference type="InterPro" id="IPR034690">
    <property type="entry name" value="Endolysin_T4_type"/>
</dbReference>
<organism evidence="10 11">
    <name type="scientific">Hirschia baltica (strain ATCC 49814 / DSM 5838 / IFAM 1418)</name>
    <dbReference type="NCBI Taxonomy" id="582402"/>
    <lineage>
        <taxon>Bacteria</taxon>
        <taxon>Pseudomonadati</taxon>
        <taxon>Pseudomonadota</taxon>
        <taxon>Alphaproteobacteria</taxon>
        <taxon>Hyphomonadales</taxon>
        <taxon>Hyphomonadaceae</taxon>
        <taxon>Hirschia</taxon>
    </lineage>
</organism>
<keyword evidence="4 7" id="KW-0378">Hydrolase</keyword>
<protein>
    <recommendedName>
        <fullName evidence="7">Lysozyme</fullName>
        <ecNumber evidence="7">3.2.1.17</ecNumber>
    </recommendedName>
</protein>
<dbReference type="GO" id="GO:0016998">
    <property type="term" value="P:cell wall macromolecule catabolic process"/>
    <property type="evidence" value="ECO:0007669"/>
    <property type="project" value="InterPro"/>
</dbReference>
<accession>C6XLA1</accession>
<feature type="compositionally biased region" description="Basic and acidic residues" evidence="8">
    <location>
        <begin position="472"/>
        <end position="481"/>
    </location>
</feature>
<dbReference type="SUPFAM" id="SSF53955">
    <property type="entry name" value="Lysozyme-like"/>
    <property type="match status" value="1"/>
</dbReference>
<keyword evidence="2 7" id="KW-0929">Antimicrobial</keyword>
<dbReference type="Proteomes" id="UP000002745">
    <property type="component" value="Chromosome"/>
</dbReference>
<dbReference type="CAZy" id="GH24">
    <property type="family name" value="Glycoside Hydrolase Family 24"/>
</dbReference>
<dbReference type="GO" id="GO:0003796">
    <property type="term" value="F:lysozyme activity"/>
    <property type="evidence" value="ECO:0007669"/>
    <property type="project" value="UniProtKB-EC"/>
</dbReference>
<dbReference type="HOGENOM" id="CLU_456921_0_0_5"/>
<dbReference type="GO" id="GO:0031640">
    <property type="term" value="P:killing of cells of another organism"/>
    <property type="evidence" value="ECO:0007669"/>
    <property type="project" value="UniProtKB-KW"/>
</dbReference>
<evidence type="ECO:0000256" key="3">
    <source>
        <dbReference type="ARBA" id="ARBA00022638"/>
    </source>
</evidence>
<dbReference type="AlphaFoldDB" id="C6XLA1"/>
<reference evidence="11" key="1">
    <citation type="journal article" date="2011" name="J. Bacteriol.">
        <title>Genome sequences of eight morphologically diverse alphaproteobacteria.</title>
        <authorList>
            <consortium name="US DOE Joint Genome Institute"/>
            <person name="Brown P.J."/>
            <person name="Kysela D.T."/>
            <person name="Buechlein A."/>
            <person name="Hemmerich C."/>
            <person name="Brun Y.V."/>
        </authorList>
    </citation>
    <scope>NUCLEOTIDE SEQUENCE [LARGE SCALE GENOMIC DNA]</scope>
    <source>
        <strain evidence="11">ATCC 49814 / DSM 5838 / IFAM 1418</strain>
    </source>
</reference>
<comment type="catalytic activity">
    <reaction evidence="1 7">
        <text>Hydrolysis of (1-&gt;4)-beta-linkages between N-acetylmuramic acid and N-acetyl-D-glucosamine residues in a peptidoglycan and between N-acetyl-D-glucosamine residues in chitodextrins.</text>
        <dbReference type="EC" id="3.2.1.17"/>
    </reaction>
</comment>
<keyword evidence="6 7" id="KW-0326">Glycosidase</keyword>
<feature type="compositionally biased region" description="Polar residues" evidence="8">
    <location>
        <begin position="442"/>
        <end position="457"/>
    </location>
</feature>
<dbReference type="eggNOG" id="COG3772">
    <property type="taxonomic scope" value="Bacteria"/>
</dbReference>
<dbReference type="PANTHER" id="PTHR38107">
    <property type="match status" value="1"/>
</dbReference>
<dbReference type="RefSeq" id="WP_015827850.1">
    <property type="nucleotide sequence ID" value="NC_012982.1"/>
</dbReference>
<dbReference type="Gene3D" id="1.10.530.40">
    <property type="match status" value="1"/>
</dbReference>
<feature type="region of interest" description="Disordered" evidence="8">
    <location>
        <begin position="442"/>
        <end position="488"/>
    </location>
</feature>
<evidence type="ECO:0000313" key="10">
    <source>
        <dbReference type="EMBL" id="ACT59700.1"/>
    </source>
</evidence>
<keyword evidence="5" id="KW-1035">Host cytoplasm</keyword>
<evidence type="ECO:0000256" key="1">
    <source>
        <dbReference type="ARBA" id="ARBA00000632"/>
    </source>
</evidence>
<dbReference type="InterPro" id="IPR033907">
    <property type="entry name" value="Endolysin_autolysin"/>
</dbReference>
<evidence type="ECO:0000256" key="6">
    <source>
        <dbReference type="ARBA" id="ARBA00023295"/>
    </source>
</evidence>
<sequence>MTFSLRISRSGLALIKSFEGFRERATRLPDGRWVVGYGHVKSAREGVRVSPEDAEALLIYDLKPIEEALEDLLFSPLNQNQHDAIVSFASNISLGLFRDSEVLRFLNSGEHIRAAHAMEVWRKARLNGHVCVVDALVRRRAIEKALFLEHPDGRATAATPLVAPQKDVSVYDVQKEPEIETQSDDIENMTSALEQLLATGSPIPEASNPSVDLKENLEPDFKFNGESDFSEGVIPANKVTNTDQFDTSNLDDQEVVFIGETDEEVFHAIGVEVDDALQQAERKFAEEASVEQDAGNEDGNINSLEEEKTELTSIAMAVNKVERLIANDDLALDDTFEDGSSTQDIGRKSDSFVANKMEAANDIELLETEEKVETPEQVISSLLGEQGAREEAHAAKLSSKATTPKEAADAVAARLANIFQPEIQALSEEINDKPVELDRDAATNQEPEQNAWNLSETLTRDSSEQELPLTRSVDDEVKKTTDNGYGYADTALQPEVDIRDEIGNETSLTDELSYDVGSVGEYSENKAGKRLWLSALIASVAVIIFGIFDFYKKAQPGQIVKQSDIAYGPLMIAIGGVIFLMAAYFLVSRRGAEKDAE</sequence>
<evidence type="ECO:0000256" key="8">
    <source>
        <dbReference type="SAM" id="MobiDB-lite"/>
    </source>
</evidence>
<proteinExistence type="inferred from homology"/>
<feature type="transmembrane region" description="Helical" evidence="9">
    <location>
        <begin position="566"/>
        <end position="587"/>
    </location>
</feature>
<evidence type="ECO:0000256" key="4">
    <source>
        <dbReference type="ARBA" id="ARBA00022801"/>
    </source>
</evidence>
<dbReference type="KEGG" id="hba:Hbal_2017"/>
<comment type="similarity">
    <text evidence="7">Belongs to the glycosyl hydrolase 24 family.</text>
</comment>
<dbReference type="HAMAP" id="MF_04110">
    <property type="entry name" value="ENDOLYSIN_T4"/>
    <property type="match status" value="1"/>
</dbReference>
<evidence type="ECO:0000256" key="5">
    <source>
        <dbReference type="ARBA" id="ARBA00023200"/>
    </source>
</evidence>
<dbReference type="InterPro" id="IPR023347">
    <property type="entry name" value="Lysozyme_dom_sf"/>
</dbReference>
<keyword evidence="9" id="KW-0472">Membrane</keyword>
<dbReference type="STRING" id="582402.Hbal_2017"/>
<keyword evidence="9" id="KW-1133">Transmembrane helix</keyword>
<dbReference type="EMBL" id="CP001678">
    <property type="protein sequence ID" value="ACT59700.1"/>
    <property type="molecule type" value="Genomic_DNA"/>
</dbReference>
<dbReference type="EC" id="3.2.1.17" evidence="7"/>
<dbReference type="InterPro" id="IPR023346">
    <property type="entry name" value="Lysozyme-like_dom_sf"/>
</dbReference>
<dbReference type="InterPro" id="IPR002196">
    <property type="entry name" value="Glyco_hydro_24"/>
</dbReference>
<dbReference type="CDD" id="cd00737">
    <property type="entry name" value="lyz_endolysin_autolysin"/>
    <property type="match status" value="1"/>
</dbReference>